<proteinExistence type="predicted"/>
<organism evidence="1">
    <name type="scientific">Siphoviridae sp. ctHjy10</name>
    <dbReference type="NCBI Taxonomy" id="2826234"/>
    <lineage>
        <taxon>Viruses</taxon>
        <taxon>Duplodnaviria</taxon>
        <taxon>Heunggongvirae</taxon>
        <taxon>Uroviricota</taxon>
        <taxon>Caudoviricetes</taxon>
    </lineage>
</organism>
<reference evidence="1" key="1">
    <citation type="journal article" date="2021" name="Proc. Natl. Acad. Sci. U.S.A.">
        <title>A Catalog of Tens of Thousands of Viruses from Human Metagenomes Reveals Hidden Associations with Chronic Diseases.</title>
        <authorList>
            <person name="Tisza M.J."/>
            <person name="Buck C.B."/>
        </authorList>
    </citation>
    <scope>NUCLEOTIDE SEQUENCE</scope>
    <source>
        <strain evidence="1">CtHjy10</strain>
    </source>
</reference>
<accession>A0A8S5MCB1</accession>
<evidence type="ECO:0000313" key="1">
    <source>
        <dbReference type="EMBL" id="DAD79727.1"/>
    </source>
</evidence>
<dbReference type="EMBL" id="BK014871">
    <property type="protein sequence ID" value="DAD79727.1"/>
    <property type="molecule type" value="Genomic_DNA"/>
</dbReference>
<name>A0A8S5MCB1_9CAUD</name>
<sequence length="98" mass="11011">MAKKIVDITEKLSFDENPVLKIKDVTVEVNSDAATVLKIMGIFSKGTSAKEVLAVYELIFNEKDREKIDKLNLQFKDFQTIIMAAVDMITGDEELGEQ</sequence>
<protein>
    <submittedName>
        <fullName evidence="1">Uncharacterized protein</fullName>
    </submittedName>
</protein>